<organism evidence="6">
    <name type="scientific">Oryza brachyantha</name>
    <name type="common">malo sina</name>
    <dbReference type="NCBI Taxonomy" id="4533"/>
    <lineage>
        <taxon>Eukaryota</taxon>
        <taxon>Viridiplantae</taxon>
        <taxon>Streptophyta</taxon>
        <taxon>Embryophyta</taxon>
        <taxon>Tracheophyta</taxon>
        <taxon>Spermatophyta</taxon>
        <taxon>Magnoliopsida</taxon>
        <taxon>Liliopsida</taxon>
        <taxon>Poales</taxon>
        <taxon>Poaceae</taxon>
        <taxon>BOP clade</taxon>
        <taxon>Oryzoideae</taxon>
        <taxon>Oryzeae</taxon>
        <taxon>Oryzinae</taxon>
        <taxon>Oryza</taxon>
    </lineage>
</organism>
<dbReference type="Proteomes" id="UP000006038">
    <property type="component" value="Unassembled WGS sequence"/>
</dbReference>
<proteinExistence type="inferred from homology"/>
<evidence type="ECO:0008006" key="8">
    <source>
        <dbReference type="Google" id="ProtNLM"/>
    </source>
</evidence>
<keyword evidence="2" id="KW-0175">Coiled coil</keyword>
<evidence type="ECO:0000256" key="1">
    <source>
        <dbReference type="ARBA" id="ARBA00005711"/>
    </source>
</evidence>
<dbReference type="PANTHER" id="PTHR31775">
    <property type="entry name" value="OS02G0117200 PROTEIN"/>
    <property type="match status" value="1"/>
</dbReference>
<evidence type="ECO:0000259" key="5">
    <source>
        <dbReference type="Pfam" id="PF03766"/>
    </source>
</evidence>
<dbReference type="HOGENOM" id="CLU_088771_1_1_1"/>
<dbReference type="STRING" id="4533.J3LF80"/>
<dbReference type="EnsemblPlants" id="OB02G32970.1">
    <property type="protein sequence ID" value="OB02G32970.1"/>
    <property type="gene ID" value="OB02G32970"/>
</dbReference>
<feature type="domain" description="Remorin N-terminal" evidence="5">
    <location>
        <begin position="29"/>
        <end position="81"/>
    </location>
</feature>
<comment type="similarity">
    <text evidence="1">Belongs to the remorin family.</text>
</comment>
<dbReference type="Pfam" id="PF03766">
    <property type="entry name" value="Remorin_N"/>
    <property type="match status" value="1"/>
</dbReference>
<feature type="coiled-coil region" evidence="2">
    <location>
        <begin position="136"/>
        <end position="167"/>
    </location>
</feature>
<evidence type="ECO:0000256" key="2">
    <source>
        <dbReference type="SAM" id="Coils"/>
    </source>
</evidence>
<evidence type="ECO:0000256" key="3">
    <source>
        <dbReference type="SAM" id="MobiDB-lite"/>
    </source>
</evidence>
<name>J3LF80_ORYBR</name>
<dbReference type="OMA" id="KAIIHRR"/>
<sequence>MAGEAVNKAEAEAEARAPSAPEAAKSGAAEEEKAVILAPSPASKTEDAEPPADDSKALVVFVEKVVDKPHAEKAPPTSNDRAKLKPEYFSAVALAKVETDKRESLIKAWEDNEKAKAENRASKKLLDIISWENTKKAVIKTQLRKKEEELERKKAEYGEKAKNKEAIVHREAEEKRAMVMARRGEEVIKAEEMAAKYRATGVTPKKNLGCFGA</sequence>
<dbReference type="InterPro" id="IPR005518">
    <property type="entry name" value="Remorin_N"/>
</dbReference>
<keyword evidence="7" id="KW-1185">Reference proteome</keyword>
<feature type="domain" description="Remorin C-terminal" evidence="4">
    <location>
        <begin position="101"/>
        <end position="206"/>
    </location>
</feature>
<evidence type="ECO:0000259" key="4">
    <source>
        <dbReference type="Pfam" id="PF03763"/>
    </source>
</evidence>
<evidence type="ECO:0000313" key="6">
    <source>
        <dbReference type="EnsemblPlants" id="OB02G32970.1"/>
    </source>
</evidence>
<dbReference type="eggNOG" id="ENOG502RXGE">
    <property type="taxonomic scope" value="Eukaryota"/>
</dbReference>
<protein>
    <recommendedName>
        <fullName evidence="8">Remorin C-terminal domain-containing protein</fullName>
    </recommendedName>
</protein>
<accession>J3LF80</accession>
<dbReference type="InterPro" id="IPR005516">
    <property type="entry name" value="Remorin_C"/>
</dbReference>
<evidence type="ECO:0000313" key="7">
    <source>
        <dbReference type="Proteomes" id="UP000006038"/>
    </source>
</evidence>
<dbReference type="Gramene" id="OB02G32970.1">
    <property type="protein sequence ID" value="OB02G32970.1"/>
    <property type="gene ID" value="OB02G32970"/>
</dbReference>
<reference evidence="6" key="1">
    <citation type="submission" date="2013-04" db="UniProtKB">
        <authorList>
            <consortium name="EnsemblPlants"/>
        </authorList>
    </citation>
    <scope>IDENTIFICATION</scope>
</reference>
<dbReference type="PANTHER" id="PTHR31775:SF5">
    <property type="entry name" value="REMORIN 1.4"/>
    <property type="match status" value="1"/>
</dbReference>
<feature type="region of interest" description="Disordered" evidence="3">
    <location>
        <begin position="1"/>
        <end position="56"/>
    </location>
</feature>
<feature type="compositionally biased region" description="Low complexity" evidence="3">
    <location>
        <begin position="16"/>
        <end position="27"/>
    </location>
</feature>
<dbReference type="AlphaFoldDB" id="J3LF80"/>
<dbReference type="Pfam" id="PF03763">
    <property type="entry name" value="Remorin_C"/>
    <property type="match status" value="1"/>
</dbReference>